<keyword evidence="4 5" id="KW-0472">Membrane</keyword>
<dbReference type="Proteomes" id="UP000221168">
    <property type="component" value="Unassembled WGS sequence"/>
</dbReference>
<evidence type="ECO:0008006" key="8">
    <source>
        <dbReference type="Google" id="ProtNLM"/>
    </source>
</evidence>
<dbReference type="Pfam" id="PF01124">
    <property type="entry name" value="MAPEG"/>
    <property type="match status" value="1"/>
</dbReference>
<dbReference type="PANTHER" id="PTHR35371:SF1">
    <property type="entry name" value="BLR7753 PROTEIN"/>
    <property type="match status" value="1"/>
</dbReference>
<proteinExistence type="predicted"/>
<comment type="subcellular location">
    <subcellularLocation>
        <location evidence="1">Membrane</location>
    </subcellularLocation>
</comment>
<protein>
    <recommendedName>
        <fullName evidence="8">MAPEG family protein</fullName>
    </recommendedName>
</protein>
<keyword evidence="3 5" id="KW-1133">Transmembrane helix</keyword>
<evidence type="ECO:0000313" key="6">
    <source>
        <dbReference type="EMBL" id="PHP64574.1"/>
    </source>
</evidence>
<feature type="transmembrane region" description="Helical" evidence="5">
    <location>
        <begin position="71"/>
        <end position="91"/>
    </location>
</feature>
<evidence type="ECO:0000256" key="1">
    <source>
        <dbReference type="ARBA" id="ARBA00004370"/>
    </source>
</evidence>
<evidence type="ECO:0000313" key="7">
    <source>
        <dbReference type="Proteomes" id="UP000221168"/>
    </source>
</evidence>
<evidence type="ECO:0000256" key="3">
    <source>
        <dbReference type="ARBA" id="ARBA00022989"/>
    </source>
</evidence>
<evidence type="ECO:0000256" key="4">
    <source>
        <dbReference type="ARBA" id="ARBA00023136"/>
    </source>
</evidence>
<dbReference type="SUPFAM" id="SSF161084">
    <property type="entry name" value="MAPEG domain-like"/>
    <property type="match status" value="1"/>
</dbReference>
<evidence type="ECO:0000256" key="2">
    <source>
        <dbReference type="ARBA" id="ARBA00022692"/>
    </source>
</evidence>
<dbReference type="Gene3D" id="1.20.120.550">
    <property type="entry name" value="Membrane associated eicosanoid/glutathione metabolism-like domain"/>
    <property type="match status" value="1"/>
</dbReference>
<dbReference type="AlphaFoldDB" id="A0A2G1QGJ6"/>
<name>A0A2G1QGJ6_9HYPH</name>
<sequence length="92" mass="9715">MGNRDHQPEPGIIAGRLERAKDNMREALPLFLGLAMLAFAAGKADEATSGAIVFATARVFYVPAYTSGLPVLRSLVWLAGMAGLLMTALAVL</sequence>
<dbReference type="InterPro" id="IPR023352">
    <property type="entry name" value="MAPEG-like_dom_sf"/>
</dbReference>
<dbReference type="EMBL" id="PDVP01000037">
    <property type="protein sequence ID" value="PHP64574.1"/>
    <property type="molecule type" value="Genomic_DNA"/>
</dbReference>
<accession>A0A2G1QGJ6</accession>
<evidence type="ECO:0000256" key="5">
    <source>
        <dbReference type="SAM" id="Phobius"/>
    </source>
</evidence>
<dbReference type="InterPro" id="IPR001129">
    <property type="entry name" value="Membr-assoc_MAPEG"/>
</dbReference>
<comment type="caution">
    <text evidence="6">The sequence shown here is derived from an EMBL/GenBank/DDBJ whole genome shotgun (WGS) entry which is preliminary data.</text>
</comment>
<dbReference type="OrthoDB" id="7743618at2"/>
<keyword evidence="2 5" id="KW-0812">Transmembrane</keyword>
<dbReference type="RefSeq" id="WP_099308828.1">
    <property type="nucleotide sequence ID" value="NZ_PDVP01000037.1"/>
</dbReference>
<reference evidence="6 7" key="1">
    <citation type="submission" date="2017-10" db="EMBL/GenBank/DDBJ databases">
        <title>Sedimentibacterium mangrovi gen. nov., sp. nov., a novel member of family Phyllobacteriacea isolated from mangrove sediment.</title>
        <authorList>
            <person name="Liao H."/>
            <person name="Tian Y."/>
        </authorList>
    </citation>
    <scope>NUCLEOTIDE SEQUENCE [LARGE SCALE GENOMIC DNA]</scope>
    <source>
        <strain evidence="6 7">X9-2-2</strain>
    </source>
</reference>
<gene>
    <name evidence="6" type="ORF">CSC94_23630</name>
</gene>
<dbReference type="PANTHER" id="PTHR35371">
    <property type="entry name" value="INNER MEMBRANE PROTEIN"/>
    <property type="match status" value="1"/>
</dbReference>
<dbReference type="GO" id="GO:0016020">
    <property type="term" value="C:membrane"/>
    <property type="evidence" value="ECO:0007669"/>
    <property type="project" value="UniProtKB-SubCell"/>
</dbReference>
<organism evidence="6 7">
    <name type="scientific">Zhengella mangrovi</name>
    <dbReference type="NCBI Taxonomy" id="1982044"/>
    <lineage>
        <taxon>Bacteria</taxon>
        <taxon>Pseudomonadati</taxon>
        <taxon>Pseudomonadota</taxon>
        <taxon>Alphaproteobacteria</taxon>
        <taxon>Hyphomicrobiales</taxon>
        <taxon>Notoacmeibacteraceae</taxon>
        <taxon>Zhengella</taxon>
    </lineage>
</organism>
<keyword evidence="7" id="KW-1185">Reference proteome</keyword>